<dbReference type="eggNOG" id="ENOG502R8H6">
    <property type="taxonomic scope" value="Eukaryota"/>
</dbReference>
<evidence type="ECO:0000313" key="2">
    <source>
        <dbReference type="Proteomes" id="UP000008068"/>
    </source>
</evidence>
<dbReference type="EMBL" id="GL380126">
    <property type="protein sequence ID" value="EGT47613.1"/>
    <property type="molecule type" value="Genomic_DNA"/>
</dbReference>
<dbReference type="Proteomes" id="UP000008068">
    <property type="component" value="Unassembled WGS sequence"/>
</dbReference>
<evidence type="ECO:0000313" key="1">
    <source>
        <dbReference type="EMBL" id="EGT47613.1"/>
    </source>
</evidence>
<accession>G0P841</accession>
<sequence>MNAIYTAILVASTLAYSAVAWIGLSIDAANEDLI</sequence>
<dbReference type="HOGENOM" id="CLU_220816_0_0_1"/>
<reference evidence="2" key="1">
    <citation type="submission" date="2011-07" db="EMBL/GenBank/DDBJ databases">
        <authorList>
            <consortium name="Caenorhabditis brenneri Sequencing and Analysis Consortium"/>
            <person name="Wilson R.K."/>
        </authorList>
    </citation>
    <scope>NUCLEOTIDE SEQUENCE [LARGE SCALE GENOMIC DNA]</scope>
    <source>
        <strain evidence="2">PB2801</strain>
    </source>
</reference>
<protein>
    <submittedName>
        <fullName evidence="1">Uncharacterized protein</fullName>
    </submittedName>
</protein>
<proteinExistence type="predicted"/>
<dbReference type="InParanoid" id="G0P841"/>
<gene>
    <name evidence="1" type="ORF">CAEBREN_19867</name>
</gene>
<dbReference type="FunCoup" id="G0P841">
    <property type="interactions" value="1064"/>
</dbReference>
<name>G0P841_CAEBE</name>
<keyword evidence="2" id="KW-1185">Reference proteome</keyword>
<dbReference type="AlphaFoldDB" id="G0P841"/>
<organism evidence="2">
    <name type="scientific">Caenorhabditis brenneri</name>
    <name type="common">Nematode worm</name>
    <dbReference type="NCBI Taxonomy" id="135651"/>
    <lineage>
        <taxon>Eukaryota</taxon>
        <taxon>Metazoa</taxon>
        <taxon>Ecdysozoa</taxon>
        <taxon>Nematoda</taxon>
        <taxon>Chromadorea</taxon>
        <taxon>Rhabditida</taxon>
        <taxon>Rhabditina</taxon>
        <taxon>Rhabditomorpha</taxon>
        <taxon>Rhabditoidea</taxon>
        <taxon>Rhabditidae</taxon>
        <taxon>Peloderinae</taxon>
        <taxon>Caenorhabditis</taxon>
    </lineage>
</organism>
<dbReference type="OrthoDB" id="5814690at2759"/>